<sequence>MYAVFLCNYDGAMALKNNADSQAVLIANDEVSPTVLAAPPKTWKEHWLDHEQLLSLVHHNEHVAVYYDKDVSRSVTWPFTYMAEVWQYTKKVYGKFGTDSRLYAIYHTNKYSGGHPSTYLDASHDHRNVIDVGPGPWKSGKGNDLDLCTHEVAHIVEDASKGKKGSPAFTIWDDSKWAEIF</sequence>
<name>A0A367R7B9_NOSPU</name>
<protein>
    <recommendedName>
        <fullName evidence="3">Lysine-specific metallo-endopeptidase domain-containing protein</fullName>
    </recommendedName>
</protein>
<dbReference type="EMBL" id="LXQE01000166">
    <property type="protein sequence ID" value="RCJ32397.1"/>
    <property type="molecule type" value="Genomic_DNA"/>
</dbReference>
<gene>
    <name evidence="1" type="ORF">A6769_28110</name>
</gene>
<organism evidence="1 2">
    <name type="scientific">Nostoc punctiforme NIES-2108</name>
    <dbReference type="NCBI Taxonomy" id="1356359"/>
    <lineage>
        <taxon>Bacteria</taxon>
        <taxon>Bacillati</taxon>
        <taxon>Cyanobacteriota</taxon>
        <taxon>Cyanophyceae</taxon>
        <taxon>Nostocales</taxon>
        <taxon>Nostocaceae</taxon>
        <taxon>Nostoc</taxon>
    </lineage>
</organism>
<accession>A0A367R7B9</accession>
<comment type="caution">
    <text evidence="1">The sequence shown here is derived from an EMBL/GenBank/DDBJ whole genome shotgun (WGS) entry which is preliminary data.</text>
</comment>
<evidence type="ECO:0000313" key="1">
    <source>
        <dbReference type="EMBL" id="RCJ32397.1"/>
    </source>
</evidence>
<evidence type="ECO:0000313" key="2">
    <source>
        <dbReference type="Proteomes" id="UP000252085"/>
    </source>
</evidence>
<reference evidence="1 2" key="1">
    <citation type="submission" date="2016-04" db="EMBL/GenBank/DDBJ databases">
        <authorList>
            <person name="Evans L.H."/>
            <person name="Alamgir A."/>
            <person name="Owens N."/>
            <person name="Weber N.D."/>
            <person name="Virtaneva K."/>
            <person name="Barbian K."/>
            <person name="Babar A."/>
            <person name="Rosenke K."/>
        </authorList>
    </citation>
    <scope>NUCLEOTIDE SEQUENCE [LARGE SCALE GENOMIC DNA]</scope>
    <source>
        <strain evidence="1">NIES-2108</strain>
    </source>
</reference>
<dbReference type="AlphaFoldDB" id="A0A367R7B9"/>
<proteinExistence type="predicted"/>
<evidence type="ECO:0008006" key="3">
    <source>
        <dbReference type="Google" id="ProtNLM"/>
    </source>
</evidence>
<dbReference type="Proteomes" id="UP000252085">
    <property type="component" value="Unassembled WGS sequence"/>
</dbReference>